<dbReference type="Gene3D" id="1.20.950.20">
    <property type="entry name" value="Transmembrane di-heme cytochromes, Chain C"/>
    <property type="match status" value="1"/>
</dbReference>
<dbReference type="Pfam" id="PF02754">
    <property type="entry name" value="CCG"/>
    <property type="match status" value="2"/>
</dbReference>
<dbReference type="InterPro" id="IPR009051">
    <property type="entry name" value="Helical_ferredxn"/>
</dbReference>
<dbReference type="SUPFAM" id="SSF103501">
    <property type="entry name" value="Respiratory nitrate reductase 1 gamma chain"/>
    <property type="match status" value="1"/>
</dbReference>
<dbReference type="PANTHER" id="PTHR43255">
    <property type="entry name" value="IRON-SULFUR-BINDING OXIDOREDUCTASE FADF-RELATED-RELATED"/>
    <property type="match status" value="1"/>
</dbReference>
<dbReference type="AlphaFoldDB" id="A0A229P682"/>
<feature type="domain" description="4Fe-4S ferredoxin-type" evidence="7">
    <location>
        <begin position="265"/>
        <end position="294"/>
    </location>
</feature>
<accession>A0A229P682</accession>
<dbReference type="PROSITE" id="PS51379">
    <property type="entry name" value="4FE4S_FER_2"/>
    <property type="match status" value="2"/>
</dbReference>
<feature type="transmembrane region" description="Helical" evidence="6">
    <location>
        <begin position="106"/>
        <end position="125"/>
    </location>
</feature>
<evidence type="ECO:0000256" key="6">
    <source>
        <dbReference type="SAM" id="Phobius"/>
    </source>
</evidence>
<keyword evidence="4" id="KW-0408">Iron</keyword>
<dbReference type="GO" id="GO:0005886">
    <property type="term" value="C:plasma membrane"/>
    <property type="evidence" value="ECO:0007669"/>
    <property type="project" value="TreeGrafter"/>
</dbReference>
<dbReference type="SUPFAM" id="SSF46548">
    <property type="entry name" value="alpha-helical ferredoxin"/>
    <property type="match status" value="1"/>
</dbReference>
<protein>
    <recommendedName>
        <fullName evidence="7">4Fe-4S ferredoxin-type domain-containing protein</fullName>
    </recommendedName>
</protein>
<dbReference type="InterPro" id="IPR036197">
    <property type="entry name" value="NarG-like_sf"/>
</dbReference>
<dbReference type="GO" id="GO:0051539">
    <property type="term" value="F:4 iron, 4 sulfur cluster binding"/>
    <property type="evidence" value="ECO:0007669"/>
    <property type="project" value="UniProtKB-KW"/>
</dbReference>
<dbReference type="Proteomes" id="UP000215145">
    <property type="component" value="Unassembled WGS sequence"/>
</dbReference>
<evidence type="ECO:0000256" key="1">
    <source>
        <dbReference type="ARBA" id="ARBA00022485"/>
    </source>
</evidence>
<feature type="transmembrane region" description="Helical" evidence="6">
    <location>
        <begin position="68"/>
        <end position="86"/>
    </location>
</feature>
<gene>
    <name evidence="8" type="ORF">CGZ75_05700</name>
</gene>
<keyword evidence="9" id="KW-1185">Reference proteome</keyword>
<feature type="transmembrane region" description="Helical" evidence="6">
    <location>
        <begin position="195"/>
        <end position="216"/>
    </location>
</feature>
<dbReference type="InterPro" id="IPR017900">
    <property type="entry name" value="4Fe4S_Fe_S_CS"/>
</dbReference>
<keyword evidence="6" id="KW-0812">Transmembrane</keyword>
<dbReference type="InterPro" id="IPR051460">
    <property type="entry name" value="HdrC_iron-sulfur_subunit"/>
</dbReference>
<dbReference type="PANTHER" id="PTHR43255:SF1">
    <property type="entry name" value="IRON-SULFUR-BINDING OXIDOREDUCTASE FADF-RELATED"/>
    <property type="match status" value="1"/>
</dbReference>
<evidence type="ECO:0000256" key="4">
    <source>
        <dbReference type="ARBA" id="ARBA00023004"/>
    </source>
</evidence>
<evidence type="ECO:0000256" key="3">
    <source>
        <dbReference type="ARBA" id="ARBA00023002"/>
    </source>
</evidence>
<dbReference type="InterPro" id="IPR004017">
    <property type="entry name" value="Cys_rich_dom"/>
</dbReference>
<evidence type="ECO:0000313" key="9">
    <source>
        <dbReference type="Proteomes" id="UP000215145"/>
    </source>
</evidence>
<reference evidence="8 9" key="1">
    <citation type="submission" date="2017-07" db="EMBL/GenBank/DDBJ databases">
        <title>Paenibacillus herberti R33 genome sequencing and assembly.</title>
        <authorList>
            <person name="Su W."/>
        </authorList>
    </citation>
    <scope>NUCLEOTIDE SEQUENCE [LARGE SCALE GENOMIC DNA]</scope>
    <source>
        <strain evidence="8 9">R33</strain>
    </source>
</reference>
<dbReference type="InterPro" id="IPR017896">
    <property type="entry name" value="4Fe4S_Fe-S-bd"/>
</dbReference>
<proteinExistence type="predicted"/>
<feature type="transmembrane region" description="Helical" evidence="6">
    <location>
        <begin position="6"/>
        <end position="26"/>
    </location>
</feature>
<keyword evidence="6" id="KW-1133">Transmembrane helix</keyword>
<dbReference type="PROSITE" id="PS00198">
    <property type="entry name" value="4FE4S_FER_1"/>
    <property type="match status" value="2"/>
</dbReference>
<evidence type="ECO:0000313" key="8">
    <source>
        <dbReference type="EMBL" id="OXM17494.1"/>
    </source>
</evidence>
<keyword evidence="3" id="KW-0560">Oxidoreductase</keyword>
<dbReference type="OrthoDB" id="9794954at2"/>
<keyword evidence="1" id="KW-0004">4Fe-4S</keyword>
<evidence type="ECO:0000256" key="5">
    <source>
        <dbReference type="ARBA" id="ARBA00023014"/>
    </source>
</evidence>
<keyword evidence="2" id="KW-0479">Metal-binding</keyword>
<name>A0A229P682_9BACL</name>
<evidence type="ECO:0000259" key="7">
    <source>
        <dbReference type="PROSITE" id="PS51379"/>
    </source>
</evidence>
<dbReference type="GO" id="GO:0016491">
    <property type="term" value="F:oxidoreductase activity"/>
    <property type="evidence" value="ECO:0007669"/>
    <property type="project" value="UniProtKB-KW"/>
</dbReference>
<comment type="caution">
    <text evidence="8">The sequence shown here is derived from an EMBL/GenBank/DDBJ whole genome shotgun (WGS) entry which is preliminary data.</text>
</comment>
<feature type="domain" description="4Fe-4S ferredoxin-type" evidence="7">
    <location>
        <begin position="406"/>
        <end position="437"/>
    </location>
</feature>
<keyword evidence="5" id="KW-0411">Iron-sulfur</keyword>
<dbReference type="Gene3D" id="1.10.1060.10">
    <property type="entry name" value="Alpha-helical ferredoxin"/>
    <property type="match status" value="2"/>
</dbReference>
<dbReference type="EMBL" id="NMUQ01000001">
    <property type="protein sequence ID" value="OXM17494.1"/>
    <property type="molecule type" value="Genomic_DNA"/>
</dbReference>
<keyword evidence="6" id="KW-0472">Membrane</keyword>
<feature type="transmembrane region" description="Helical" evidence="6">
    <location>
        <begin position="145"/>
        <end position="163"/>
    </location>
</feature>
<dbReference type="GO" id="GO:0046872">
    <property type="term" value="F:metal ion binding"/>
    <property type="evidence" value="ECO:0007669"/>
    <property type="project" value="UniProtKB-KW"/>
</dbReference>
<organism evidence="8 9">
    <name type="scientific">Paenibacillus herberti</name>
    <dbReference type="NCBI Taxonomy" id="1619309"/>
    <lineage>
        <taxon>Bacteria</taxon>
        <taxon>Bacillati</taxon>
        <taxon>Bacillota</taxon>
        <taxon>Bacilli</taxon>
        <taxon>Bacillales</taxon>
        <taxon>Paenibacillaceae</taxon>
        <taxon>Paenibacillus</taxon>
    </lineage>
</organism>
<evidence type="ECO:0000256" key="2">
    <source>
        <dbReference type="ARBA" id="ARBA00022723"/>
    </source>
</evidence>
<sequence>MGQLIQFLLFLAVTGYGIYLFYRAVYHRYLYLKLGRPAELPSNGKDRWPEFLAQVFGQTKLLKDPKSGIMHIVIFYGFVILQLGALDLIIKGLTGGGHLPVPGYNLFSLMQEITVVLILIAMGYAAYRRYGEKLVRLKRGLKPSIVVFFIFGLMFSVLFSLAFERVWLGMEFSWYAPISSLMAEAFSGLSETPSYVLFLISWWAHLIILLAFLVYVPQSKHFHIITAPINIYLRRQTPVGRLSKLDLEDEEAESFGVGKIEEFSQKQMLDFYACVECGRCTNVCPASSTGKALSPMHLITKLRDHLIDKGTAVTGRSPWVPEFAFGGADPTKAHLFEPRSLDHGPSLLDLAGGASKEEVAAAAEGGVGVFWSDPGLAITDIRPTLNWQKTSWTVQERKPQEVELIGEVMTEDEIWACTTCRNCEDQCPVANEHVDKIIDLRRHLVLMQGSMPHEGQRAMQNIERQGNPWGISRSDRVKWTGDVEGISVPTVKENPDFDILFFVGSMGSYDLRSRKITRAVARLMNESGVSFAILGNEEKNSGDTPRRLGNEMLFQQLCMENIETFQKYGVKKIVTACPHTFNTLKNEYPDFGLEGVEVLHHTQLFDELIAKGRLKPTHRVEERITYHDSCYLGRYNNVYDEPRNVLKAIPGVELVEMARTRENGMCCGAGGGLMWMEETSGKRVNLARTEQALEVNPTLISSACPYCLTMLEDGTKLKEVDDLVKARDIAEILELAVFGPAGTPPQNKEEVAV</sequence>